<organism evidence="1 2">
    <name type="scientific">Punica granatum</name>
    <name type="common">Pomegranate</name>
    <dbReference type="NCBI Taxonomy" id="22663"/>
    <lineage>
        <taxon>Eukaryota</taxon>
        <taxon>Viridiplantae</taxon>
        <taxon>Streptophyta</taxon>
        <taxon>Embryophyta</taxon>
        <taxon>Tracheophyta</taxon>
        <taxon>Spermatophyta</taxon>
        <taxon>Magnoliopsida</taxon>
        <taxon>eudicotyledons</taxon>
        <taxon>Gunneridae</taxon>
        <taxon>Pentapetalae</taxon>
        <taxon>rosids</taxon>
        <taxon>malvids</taxon>
        <taxon>Myrtales</taxon>
        <taxon>Lythraceae</taxon>
        <taxon>Punica</taxon>
    </lineage>
</organism>
<evidence type="ECO:0000313" key="1">
    <source>
        <dbReference type="EMBL" id="PKI46157.1"/>
    </source>
</evidence>
<keyword evidence="2" id="KW-1185">Reference proteome</keyword>
<evidence type="ECO:0008006" key="3">
    <source>
        <dbReference type="Google" id="ProtNLM"/>
    </source>
</evidence>
<dbReference type="AlphaFoldDB" id="A0A2I0IQ77"/>
<dbReference type="EMBL" id="PGOL01002669">
    <property type="protein sequence ID" value="PKI46157.1"/>
    <property type="molecule type" value="Genomic_DNA"/>
</dbReference>
<protein>
    <recommendedName>
        <fullName evidence="3">Helicase C-terminal domain-containing protein</fullName>
    </recommendedName>
</protein>
<dbReference type="PANTHER" id="PTHR45865">
    <property type="entry name" value="E3 UBIQUITIN-PROTEIN LIGASE SHPRH FAMILY MEMBER"/>
    <property type="match status" value="1"/>
</dbReference>
<dbReference type="Gene3D" id="3.40.50.300">
    <property type="entry name" value="P-loop containing nucleotide triphosphate hydrolases"/>
    <property type="match status" value="1"/>
</dbReference>
<sequence length="117" mass="13267">MTEHKLANAEGVQKKWVMCPTCRQHTEFANIAFADDRQDNSGGLHNLQGDHDNEASIIVHGSYGTKIEAVTRRILWIKRTEPKAKVLLFSSWKDVLDVLEHAFTANDISYTRMKGGR</sequence>
<evidence type="ECO:0000313" key="2">
    <source>
        <dbReference type="Proteomes" id="UP000233551"/>
    </source>
</evidence>
<dbReference type="InterPro" id="IPR027417">
    <property type="entry name" value="P-loop_NTPase"/>
</dbReference>
<name>A0A2I0IQ77_PUNGR</name>
<reference evidence="1 2" key="1">
    <citation type="submission" date="2017-11" db="EMBL/GenBank/DDBJ databases">
        <title>De-novo sequencing of pomegranate (Punica granatum L.) genome.</title>
        <authorList>
            <person name="Akparov Z."/>
            <person name="Amiraslanov A."/>
            <person name="Hajiyeva S."/>
            <person name="Abbasov M."/>
            <person name="Kaur K."/>
            <person name="Hamwieh A."/>
            <person name="Solovyev V."/>
            <person name="Salamov A."/>
            <person name="Braich B."/>
            <person name="Kosarev P."/>
            <person name="Mahmoud A."/>
            <person name="Hajiyev E."/>
            <person name="Babayeva S."/>
            <person name="Izzatullayeva V."/>
            <person name="Mammadov A."/>
            <person name="Mammadov A."/>
            <person name="Sharifova S."/>
            <person name="Ojaghi J."/>
            <person name="Eynullazada K."/>
            <person name="Bayramov B."/>
            <person name="Abdulazimova A."/>
            <person name="Shahmuradov I."/>
        </authorList>
    </citation>
    <scope>NUCLEOTIDE SEQUENCE [LARGE SCALE GENOMIC DNA]</scope>
    <source>
        <strain evidence="2">cv. AG2017</strain>
        <tissue evidence="1">Leaf</tissue>
    </source>
</reference>
<dbReference type="Proteomes" id="UP000233551">
    <property type="component" value="Unassembled WGS sequence"/>
</dbReference>
<proteinExistence type="predicted"/>
<accession>A0A2I0IQ77</accession>
<dbReference type="PANTHER" id="PTHR45865:SF1">
    <property type="entry name" value="E3 UBIQUITIN-PROTEIN LIGASE SHPRH"/>
    <property type="match status" value="1"/>
</dbReference>
<dbReference type="InterPro" id="IPR052583">
    <property type="entry name" value="ATP-helicase/E3_Ub-Ligase"/>
</dbReference>
<dbReference type="STRING" id="22663.A0A2I0IQ77"/>
<gene>
    <name evidence="1" type="ORF">CRG98_033415</name>
</gene>
<comment type="caution">
    <text evidence="1">The sequence shown here is derived from an EMBL/GenBank/DDBJ whole genome shotgun (WGS) entry which is preliminary data.</text>
</comment>